<feature type="transmembrane region" description="Helical" evidence="1">
    <location>
        <begin position="75"/>
        <end position="98"/>
    </location>
</feature>
<sequence length="115" mass="12523">MDRIKPIEALHVAGSIASVTGITLLAIGSKTDDLEFAGILAYSMSASIFLGVLALIIYGFRFLYPKIEYKAGKGVAVASSAVVFPLAVWASFYFILLLKSLAKYEFLWLLEQVAK</sequence>
<name>A0A3D0KAX9_9GAMM</name>
<reference evidence="2" key="1">
    <citation type="journal article" date="2018" name="Nat. Biotechnol.">
        <title>A standardized bacterial taxonomy based on genome phylogeny substantially revises the tree of life.</title>
        <authorList>
            <person name="Parks D.H."/>
            <person name="Chuvochina M."/>
            <person name="Waite D.W."/>
            <person name="Rinke C."/>
            <person name="Skarshewski A."/>
            <person name="Chaumeil P.A."/>
            <person name="Hugenholtz P."/>
        </authorList>
    </citation>
    <scope>NUCLEOTIDE SEQUENCE [LARGE SCALE GENOMIC DNA]</scope>
    <source>
        <strain evidence="2">UBA11284</strain>
    </source>
</reference>
<evidence type="ECO:0000256" key="1">
    <source>
        <dbReference type="SAM" id="Phobius"/>
    </source>
</evidence>
<feature type="transmembrane region" description="Helical" evidence="1">
    <location>
        <begin position="7"/>
        <end position="27"/>
    </location>
</feature>
<comment type="caution">
    <text evidence="2">The sequence shown here is derived from an EMBL/GenBank/DDBJ whole genome shotgun (WGS) entry which is preliminary data.</text>
</comment>
<proteinExistence type="predicted"/>
<keyword evidence="1" id="KW-0812">Transmembrane</keyword>
<dbReference type="AlphaFoldDB" id="A0A3D0KAX9"/>
<feature type="transmembrane region" description="Helical" evidence="1">
    <location>
        <begin position="39"/>
        <end position="63"/>
    </location>
</feature>
<organism evidence="2">
    <name type="scientific">Halomonas campaniensis</name>
    <dbReference type="NCBI Taxonomy" id="213554"/>
    <lineage>
        <taxon>Bacteria</taxon>
        <taxon>Pseudomonadati</taxon>
        <taxon>Pseudomonadota</taxon>
        <taxon>Gammaproteobacteria</taxon>
        <taxon>Oceanospirillales</taxon>
        <taxon>Halomonadaceae</taxon>
        <taxon>Halomonas</taxon>
    </lineage>
</organism>
<keyword evidence="1" id="KW-0472">Membrane</keyword>
<keyword evidence="1" id="KW-1133">Transmembrane helix</keyword>
<evidence type="ECO:0000313" key="2">
    <source>
        <dbReference type="EMBL" id="HCA00663.1"/>
    </source>
</evidence>
<gene>
    <name evidence="2" type="ORF">DEO68_00440</name>
</gene>
<accession>A0A3D0KAX9</accession>
<dbReference type="EMBL" id="DOTR01000005">
    <property type="protein sequence ID" value="HCA00663.1"/>
    <property type="molecule type" value="Genomic_DNA"/>
</dbReference>
<protein>
    <submittedName>
        <fullName evidence="2">Uncharacterized protein</fullName>
    </submittedName>
</protein>